<reference evidence="3 4" key="1">
    <citation type="submission" date="2019-12" db="EMBL/GenBank/DDBJ databases">
        <title>Nesterenkonia muleiensis sp. nov., a novel actinobacterium isolated from sap of Populus euphratica.</title>
        <authorList>
            <person name="Wang R."/>
        </authorList>
    </citation>
    <scope>NUCLEOTIDE SEQUENCE [LARGE SCALE GENOMIC DNA]</scope>
    <source>
        <strain evidence="3 4">F10</strain>
    </source>
</reference>
<feature type="transmembrane region" description="Helical" evidence="1">
    <location>
        <begin position="77"/>
        <end position="95"/>
    </location>
</feature>
<proteinExistence type="predicted"/>
<evidence type="ECO:0000256" key="1">
    <source>
        <dbReference type="SAM" id="Phobius"/>
    </source>
</evidence>
<dbReference type="InterPro" id="IPR052529">
    <property type="entry name" value="Bact_Transport_Assoc"/>
</dbReference>
<dbReference type="PANTHER" id="PTHR30590">
    <property type="entry name" value="INNER MEMBRANE PROTEIN"/>
    <property type="match status" value="1"/>
</dbReference>
<dbReference type="AlphaFoldDB" id="A0A7K1UKM5"/>
<organism evidence="3 4">
    <name type="scientific">Nesterenkonia alkaliphila</name>
    <dbReference type="NCBI Taxonomy" id="1463631"/>
    <lineage>
        <taxon>Bacteria</taxon>
        <taxon>Bacillati</taxon>
        <taxon>Actinomycetota</taxon>
        <taxon>Actinomycetes</taxon>
        <taxon>Micrococcales</taxon>
        <taxon>Micrococcaceae</taxon>
        <taxon>Nesterenkonia</taxon>
    </lineage>
</organism>
<keyword evidence="1" id="KW-0812">Transmembrane</keyword>
<feature type="transmembrane region" description="Helical" evidence="1">
    <location>
        <begin position="182"/>
        <end position="205"/>
    </location>
</feature>
<dbReference type="OrthoDB" id="4966979at2"/>
<feature type="transmembrane region" description="Helical" evidence="1">
    <location>
        <begin position="153"/>
        <end position="170"/>
    </location>
</feature>
<feature type="transmembrane region" description="Helical" evidence="1">
    <location>
        <begin position="225"/>
        <end position="244"/>
    </location>
</feature>
<dbReference type="PANTHER" id="PTHR30590:SF3">
    <property type="entry name" value="HYPOTHETICAL MEMBRANE SPANNING PROTEIN"/>
    <property type="match status" value="1"/>
</dbReference>
<protein>
    <submittedName>
        <fullName evidence="3">DUF418 domain-containing protein</fullName>
    </submittedName>
</protein>
<name>A0A7K1UKM5_9MICC</name>
<comment type="caution">
    <text evidence="3">The sequence shown here is derived from an EMBL/GenBank/DDBJ whole genome shotgun (WGS) entry which is preliminary data.</text>
</comment>
<evidence type="ECO:0000313" key="4">
    <source>
        <dbReference type="Proteomes" id="UP000460157"/>
    </source>
</evidence>
<accession>A0A7K1UKM5</accession>
<feature type="domain" description="DUF418" evidence="2">
    <location>
        <begin position="195"/>
        <end position="320"/>
    </location>
</feature>
<keyword evidence="4" id="KW-1185">Reference proteome</keyword>
<feature type="transmembrane region" description="Helical" evidence="1">
    <location>
        <begin position="291"/>
        <end position="309"/>
    </location>
</feature>
<feature type="transmembrane region" description="Helical" evidence="1">
    <location>
        <begin position="23"/>
        <end position="42"/>
    </location>
</feature>
<dbReference type="InterPro" id="IPR007349">
    <property type="entry name" value="DUF418"/>
</dbReference>
<dbReference type="EMBL" id="WRPM01000085">
    <property type="protein sequence ID" value="MVT27047.1"/>
    <property type="molecule type" value="Genomic_DNA"/>
</dbReference>
<keyword evidence="1" id="KW-1133">Transmembrane helix</keyword>
<dbReference type="Pfam" id="PF04235">
    <property type="entry name" value="DUF418"/>
    <property type="match status" value="1"/>
</dbReference>
<gene>
    <name evidence="3" type="ORF">GNZ21_11895</name>
</gene>
<evidence type="ECO:0000259" key="2">
    <source>
        <dbReference type="Pfam" id="PF04235"/>
    </source>
</evidence>
<keyword evidence="1" id="KW-0472">Membrane</keyword>
<feature type="transmembrane region" description="Helical" evidence="1">
    <location>
        <begin position="256"/>
        <end position="279"/>
    </location>
</feature>
<dbReference type="Proteomes" id="UP000460157">
    <property type="component" value="Unassembled WGS sequence"/>
</dbReference>
<feature type="transmembrane region" description="Helical" evidence="1">
    <location>
        <begin position="102"/>
        <end position="120"/>
    </location>
</feature>
<feature type="transmembrane region" description="Helical" evidence="1">
    <location>
        <begin position="54"/>
        <end position="71"/>
    </location>
</feature>
<evidence type="ECO:0000313" key="3">
    <source>
        <dbReference type="EMBL" id="MVT27047.1"/>
    </source>
</evidence>
<sequence length="325" mass="35089">MIAVNIGPRGGESLSEVLYRLPYGRASLLFVLLGGIGMSLLTRRTREENTTIPWAAILWRVVILLIVGLALEVPDHGVAVILPTYASLILLAAPLIRAPSKLLIVFAGITAGIGPLIWILRQMLLGAELSRAPVTEMDSFAAVLDNMLLTGPYPLVVWSAPFLLGMWLGRQNLRSSVASTRMIIWGAAATVAGRAASQILVAFFGEPQDNVGWDRLSTSVGHSQMPLWLISGIGSAVLLLGLLLKIQEWNRWWLRPFLALGVMAFTAYVGHLFILAAVIRPGPQDLLEGAVATAGTVLALVAFTSLWYASLGRGPMEMVLQVPRL</sequence>